<feature type="compositionally biased region" description="Polar residues" evidence="5">
    <location>
        <begin position="862"/>
        <end position="878"/>
    </location>
</feature>
<evidence type="ECO:0000313" key="7">
    <source>
        <dbReference type="EMBL" id="KAG0649550.1"/>
    </source>
</evidence>
<dbReference type="GO" id="GO:0008270">
    <property type="term" value="F:zinc ion binding"/>
    <property type="evidence" value="ECO:0007669"/>
    <property type="project" value="UniProtKB-KW"/>
</dbReference>
<dbReference type="GO" id="GO:0006355">
    <property type="term" value="P:regulation of DNA-templated transcription"/>
    <property type="evidence" value="ECO:0007669"/>
    <property type="project" value="InterPro"/>
</dbReference>
<dbReference type="Gene3D" id="3.30.40.10">
    <property type="entry name" value="Zinc/RING finger domain, C3HC4 (zinc finger)"/>
    <property type="match status" value="1"/>
</dbReference>
<feature type="compositionally biased region" description="Polar residues" evidence="5">
    <location>
        <begin position="817"/>
        <end position="826"/>
    </location>
</feature>
<feature type="domain" description="Zinc finger PHD-type" evidence="6">
    <location>
        <begin position="435"/>
        <end position="485"/>
    </location>
</feature>
<evidence type="ECO:0000256" key="1">
    <source>
        <dbReference type="ARBA" id="ARBA00022723"/>
    </source>
</evidence>
<feature type="region of interest" description="Disordered" evidence="5">
    <location>
        <begin position="488"/>
        <end position="565"/>
    </location>
</feature>
<feature type="compositionally biased region" description="Basic and acidic residues" evidence="5">
    <location>
        <begin position="325"/>
        <end position="353"/>
    </location>
</feature>
<dbReference type="PROSITE" id="PS01359">
    <property type="entry name" value="ZF_PHD_1"/>
    <property type="match status" value="1"/>
</dbReference>
<evidence type="ECO:0000256" key="3">
    <source>
        <dbReference type="ARBA" id="ARBA00022833"/>
    </source>
</evidence>
<dbReference type="Pfam" id="PF00628">
    <property type="entry name" value="PHD"/>
    <property type="match status" value="1"/>
</dbReference>
<comment type="caution">
    <text evidence="7">The sequence shown here is derived from an EMBL/GenBank/DDBJ whole genome shotgun (WGS) entry which is preliminary data.</text>
</comment>
<feature type="region of interest" description="Disordered" evidence="5">
    <location>
        <begin position="583"/>
        <end position="676"/>
    </location>
</feature>
<dbReference type="InterPro" id="IPR028938">
    <property type="entry name" value="Rsf1-like"/>
</dbReference>
<feature type="compositionally biased region" description="Polar residues" evidence="5">
    <location>
        <begin position="556"/>
        <end position="565"/>
    </location>
</feature>
<dbReference type="PANTHER" id="PTHR14296">
    <property type="entry name" value="REMODELING AND SPACING FACTOR 1"/>
    <property type="match status" value="1"/>
</dbReference>
<evidence type="ECO:0000313" key="8">
    <source>
        <dbReference type="Proteomes" id="UP000785200"/>
    </source>
</evidence>
<feature type="compositionally biased region" description="Polar residues" evidence="5">
    <location>
        <begin position="518"/>
        <end position="549"/>
    </location>
</feature>
<keyword evidence="2" id="KW-0863">Zinc-finger</keyword>
<organism evidence="7 8">
    <name type="scientific">Hyphodiscus hymeniophilus</name>
    <dbReference type="NCBI Taxonomy" id="353542"/>
    <lineage>
        <taxon>Eukaryota</taxon>
        <taxon>Fungi</taxon>
        <taxon>Dikarya</taxon>
        <taxon>Ascomycota</taxon>
        <taxon>Pezizomycotina</taxon>
        <taxon>Leotiomycetes</taxon>
        <taxon>Helotiales</taxon>
        <taxon>Hyphodiscaceae</taxon>
        <taxon>Hyphodiscus</taxon>
    </lineage>
</organism>
<dbReference type="InterPro" id="IPR013083">
    <property type="entry name" value="Znf_RING/FYVE/PHD"/>
</dbReference>
<evidence type="ECO:0000256" key="4">
    <source>
        <dbReference type="SAM" id="Coils"/>
    </source>
</evidence>
<dbReference type="AlphaFoldDB" id="A0A9P6VKA8"/>
<dbReference type="SMART" id="SM00249">
    <property type="entry name" value="PHD"/>
    <property type="match status" value="1"/>
</dbReference>
<dbReference type="Proteomes" id="UP000785200">
    <property type="component" value="Unassembled WGS sequence"/>
</dbReference>
<keyword evidence="3" id="KW-0862">Zinc</keyword>
<dbReference type="InterPro" id="IPR019786">
    <property type="entry name" value="Zinc_finger_PHD-type_CS"/>
</dbReference>
<feature type="region of interest" description="Disordered" evidence="5">
    <location>
        <begin position="694"/>
        <end position="878"/>
    </location>
</feature>
<dbReference type="InterPro" id="IPR001965">
    <property type="entry name" value="Znf_PHD"/>
</dbReference>
<feature type="region of interest" description="Disordered" evidence="5">
    <location>
        <begin position="181"/>
        <end position="245"/>
    </location>
</feature>
<dbReference type="OrthoDB" id="303107at2759"/>
<sequence length="878" mass="97680">MVSARKRGRQEMETIEPPKEPSLLERIRNMWEFANLAQWIFIFGRVVKIDESLDIEDLEMECMKSSSTILPEIGLALLKFVSSHRGLTPEIFDEYTRRQYVAKAPERNPFGFEEDPAKFTEFDTFTKIRVLQQLTQWTMGNPDRIRERMEEQKDTEQTIWRIEPFGWDSDDRTYIILDDNRLYRRTDPPPPPLPAAKPKKNSQKSKAASRASKRRKLSEAAESEAEPEEQAGPGNAGTEKEDDGFGGMKWECLAVSLEDLNAFVTTIEKSRDPNERILKKRIIEDLLPLLEKQEEARKRKEAQKERELMNLEKLATAKRSSRIAGKLEHQKQEDEAREAERKRQTDLAMAKKEQEKWMNLEKERESRMMTREQRLKEREARRIIHEEELANLSEDSRKIESGSAGRLSERHLKAEIERKKQALEDLAEEEDWIFDCICGAYGQIDDGTHSIACDKCNIWQHSKCVGVSEAEADRDDFHFICKTCDRRARDAERAKTQPPIKIKLSRPGSSSSPIPPKQNGSPAGSHQPVSNGSPSMHSSPQKPQQSPYTGTARAIPSNQNNGHELASWRSNLSPAQTEPVVLVPSMGNPQISGQNIPPRAVPSPYQVSIPTDRPHNGTPTFDVARPHQGEYGSPYGNGTHQHSRSVSRPSSSHAFSPPHPYSPTNLPPPGQNQAYSFVNGNAQQFAQNHSIVKPSVQASPSPPRSNYAVPASRPAQAPQQGGHRRTSISLPSPLSGAPLLTPSNKANPPPLSASSSPPVAPTSNGVQHQPPFPANLSPYQVAPISTQAPSLMQFQDPNLPPAITGMSPTKHSPPRPSTSNSSLGSATPSVLPPVTSLSPSPRLQNLGPPIKPSHTEVDRNPENGQSLAPTLSVTPTPL</sequence>
<feature type="compositionally biased region" description="Low complexity" evidence="5">
    <location>
        <begin position="729"/>
        <end position="764"/>
    </location>
</feature>
<feature type="region of interest" description="Disordered" evidence="5">
    <location>
        <begin position="319"/>
        <end position="353"/>
    </location>
</feature>
<dbReference type="GO" id="GO:0031213">
    <property type="term" value="C:RSF complex"/>
    <property type="evidence" value="ECO:0007669"/>
    <property type="project" value="InterPro"/>
</dbReference>
<proteinExistence type="predicted"/>
<protein>
    <submittedName>
        <fullName evidence="7">Histone-lysine N-methyltransferase</fullName>
    </submittedName>
</protein>
<accession>A0A9P6VKA8</accession>
<feature type="compositionally biased region" description="Low complexity" evidence="5">
    <location>
        <begin position="644"/>
        <end position="656"/>
    </location>
</feature>
<name>A0A9P6VKA8_9HELO</name>
<feature type="compositionally biased region" description="Low complexity" evidence="5">
    <location>
        <begin position="827"/>
        <end position="841"/>
    </location>
</feature>
<feature type="compositionally biased region" description="Polar residues" evidence="5">
    <location>
        <begin position="783"/>
        <end position="796"/>
    </location>
</feature>
<feature type="compositionally biased region" description="Pro residues" evidence="5">
    <location>
        <begin position="657"/>
        <end position="670"/>
    </location>
</feature>
<dbReference type="PANTHER" id="PTHR14296:SF3">
    <property type="entry name" value="DIKAR, ISOFORM F"/>
    <property type="match status" value="1"/>
</dbReference>
<dbReference type="InterPro" id="IPR011011">
    <property type="entry name" value="Znf_FYVE_PHD"/>
</dbReference>
<keyword evidence="8" id="KW-1185">Reference proteome</keyword>
<evidence type="ECO:0000256" key="2">
    <source>
        <dbReference type="ARBA" id="ARBA00022771"/>
    </source>
</evidence>
<dbReference type="EMBL" id="VNKQ01000007">
    <property type="protein sequence ID" value="KAG0649550.1"/>
    <property type="molecule type" value="Genomic_DNA"/>
</dbReference>
<keyword evidence="4" id="KW-0175">Coiled coil</keyword>
<evidence type="ECO:0000259" key="6">
    <source>
        <dbReference type="SMART" id="SM00249"/>
    </source>
</evidence>
<dbReference type="SUPFAM" id="SSF57903">
    <property type="entry name" value="FYVE/PHD zinc finger"/>
    <property type="match status" value="1"/>
</dbReference>
<evidence type="ECO:0000256" key="5">
    <source>
        <dbReference type="SAM" id="MobiDB-lite"/>
    </source>
</evidence>
<feature type="coiled-coil region" evidence="4">
    <location>
        <begin position="375"/>
        <end position="429"/>
    </location>
</feature>
<keyword evidence="1" id="KW-0479">Metal-binding</keyword>
<reference evidence="7" key="1">
    <citation type="submission" date="2019-07" db="EMBL/GenBank/DDBJ databases">
        <title>Hyphodiscus hymeniophilus genome sequencing and assembly.</title>
        <authorList>
            <person name="Kramer G."/>
            <person name="Nodwell J."/>
        </authorList>
    </citation>
    <scope>NUCLEOTIDE SEQUENCE</scope>
    <source>
        <strain evidence="7">ATCC 34498</strain>
    </source>
</reference>
<gene>
    <name evidence="7" type="ORF">D0Z07_3811</name>
</gene>
<dbReference type="InterPro" id="IPR019787">
    <property type="entry name" value="Znf_PHD-finger"/>
</dbReference>